<protein>
    <submittedName>
        <fullName evidence="10">RagB/SusD family nutrient uptake outer membrane protein</fullName>
    </submittedName>
</protein>
<keyword evidence="3 7" id="KW-0732">Signal</keyword>
<dbReference type="Pfam" id="PF14322">
    <property type="entry name" value="SusD-like_3"/>
    <property type="match status" value="1"/>
</dbReference>
<evidence type="ECO:0000259" key="8">
    <source>
        <dbReference type="Pfam" id="PF07980"/>
    </source>
</evidence>
<dbReference type="AlphaFoldDB" id="A0A5M6CWT8"/>
<keyword evidence="11" id="KW-1185">Reference proteome</keyword>
<dbReference type="CDD" id="cd08977">
    <property type="entry name" value="SusD"/>
    <property type="match status" value="1"/>
</dbReference>
<feature type="compositionally biased region" description="Polar residues" evidence="6">
    <location>
        <begin position="276"/>
        <end position="288"/>
    </location>
</feature>
<reference evidence="10 11" key="1">
    <citation type="submission" date="2019-09" db="EMBL/GenBank/DDBJ databases">
        <title>Genome sequence and assembly of Adhaeribacter sp.</title>
        <authorList>
            <person name="Chhetri G."/>
        </authorList>
    </citation>
    <scope>NUCLEOTIDE SEQUENCE [LARGE SCALE GENOMIC DNA]</scope>
    <source>
        <strain evidence="10 11">DK36</strain>
    </source>
</reference>
<dbReference type="EMBL" id="VWSF01000031">
    <property type="protein sequence ID" value="KAA5539681.1"/>
    <property type="molecule type" value="Genomic_DNA"/>
</dbReference>
<feature type="region of interest" description="Disordered" evidence="6">
    <location>
        <begin position="274"/>
        <end position="296"/>
    </location>
</feature>
<dbReference type="SUPFAM" id="SSF48452">
    <property type="entry name" value="TPR-like"/>
    <property type="match status" value="1"/>
</dbReference>
<organism evidence="10 11">
    <name type="scientific">Adhaeribacter rhizoryzae</name>
    <dbReference type="NCBI Taxonomy" id="2607907"/>
    <lineage>
        <taxon>Bacteria</taxon>
        <taxon>Pseudomonadati</taxon>
        <taxon>Bacteroidota</taxon>
        <taxon>Cytophagia</taxon>
        <taxon>Cytophagales</taxon>
        <taxon>Hymenobacteraceae</taxon>
        <taxon>Adhaeribacter</taxon>
    </lineage>
</organism>
<keyword evidence="5" id="KW-0998">Cell outer membrane</keyword>
<dbReference type="InterPro" id="IPR011990">
    <property type="entry name" value="TPR-like_helical_dom_sf"/>
</dbReference>
<comment type="caution">
    <text evidence="10">The sequence shown here is derived from an EMBL/GenBank/DDBJ whole genome shotgun (WGS) entry which is preliminary data.</text>
</comment>
<gene>
    <name evidence="10" type="ORF">F0145_24145</name>
</gene>
<evidence type="ECO:0000256" key="6">
    <source>
        <dbReference type="SAM" id="MobiDB-lite"/>
    </source>
</evidence>
<comment type="similarity">
    <text evidence="2">Belongs to the SusD family.</text>
</comment>
<dbReference type="RefSeq" id="WP_150092893.1">
    <property type="nucleotide sequence ID" value="NZ_VWSF01000031.1"/>
</dbReference>
<dbReference type="Gene3D" id="1.25.40.390">
    <property type="match status" value="1"/>
</dbReference>
<evidence type="ECO:0000256" key="2">
    <source>
        <dbReference type="ARBA" id="ARBA00006275"/>
    </source>
</evidence>
<keyword evidence="4" id="KW-0472">Membrane</keyword>
<feature type="domain" description="RagB/SusD" evidence="8">
    <location>
        <begin position="338"/>
        <end position="495"/>
    </location>
</feature>
<feature type="domain" description="SusD-like N-terminal" evidence="9">
    <location>
        <begin position="42"/>
        <end position="225"/>
    </location>
</feature>
<dbReference type="GO" id="GO:0009279">
    <property type="term" value="C:cell outer membrane"/>
    <property type="evidence" value="ECO:0007669"/>
    <property type="project" value="UniProtKB-SubCell"/>
</dbReference>
<comment type="subcellular location">
    <subcellularLocation>
        <location evidence="1">Cell outer membrane</location>
    </subcellularLocation>
</comment>
<feature type="signal peptide" evidence="7">
    <location>
        <begin position="1"/>
        <end position="22"/>
    </location>
</feature>
<dbReference type="InterPro" id="IPR012944">
    <property type="entry name" value="SusD_RagB_dom"/>
</dbReference>
<proteinExistence type="inferred from homology"/>
<dbReference type="Proteomes" id="UP000323426">
    <property type="component" value="Unassembled WGS sequence"/>
</dbReference>
<evidence type="ECO:0000256" key="3">
    <source>
        <dbReference type="ARBA" id="ARBA00022729"/>
    </source>
</evidence>
<evidence type="ECO:0000256" key="4">
    <source>
        <dbReference type="ARBA" id="ARBA00023136"/>
    </source>
</evidence>
<accession>A0A5M6CWT8</accession>
<evidence type="ECO:0000256" key="5">
    <source>
        <dbReference type="ARBA" id="ARBA00023237"/>
    </source>
</evidence>
<dbReference type="Pfam" id="PF07980">
    <property type="entry name" value="SusD_RagB"/>
    <property type="match status" value="1"/>
</dbReference>
<sequence length="496" mass="55196">MKKYILITGLASLLLISLPGCDLEETPYSSIFTDQFYKTAQDAEAAIAAVYDQHANLYAGPATLLASDFSADQIYPRAVVGRNTLTLFNYDPNYTTQKSFSRTNESPLYIWQAAYAGIEKANWVLEKVPGVVMAEDRKKEILGEAYFLRAYFNWMLTKNFGDIVIKTKASTSISESIVGKSAKADVYKQIYADLNQAEANLNFYSAALVKGRPSKEVAQALYAKAALYNEDWALALQKAQAVLASGKYSLMPEIKDVFNVAKEDQARQENMWAFESESTNPGRTSQLGSLYGPKNSESPEYGKSSFGSAFVYPFFYNSFAENDKRKELMATSYTKANGQVVLQKDITPITPLGILVKKFQDPNSVGGLYAVNIPIIRLADVYLIAAEAEARVNGPTTLAYSFINAVRDRAGLDDLTSGLGRETFIDAVLQERSWELFGEGDRWYDLTRTGKFLTVIPAAVNDVFPIRTPMAKHKYFPIPLDEINANPKLEQAPEWK</sequence>
<evidence type="ECO:0000259" key="9">
    <source>
        <dbReference type="Pfam" id="PF14322"/>
    </source>
</evidence>
<evidence type="ECO:0000313" key="10">
    <source>
        <dbReference type="EMBL" id="KAA5539681.1"/>
    </source>
</evidence>
<evidence type="ECO:0000256" key="1">
    <source>
        <dbReference type="ARBA" id="ARBA00004442"/>
    </source>
</evidence>
<name>A0A5M6CWT8_9BACT</name>
<evidence type="ECO:0000313" key="11">
    <source>
        <dbReference type="Proteomes" id="UP000323426"/>
    </source>
</evidence>
<dbReference type="InterPro" id="IPR033985">
    <property type="entry name" value="SusD-like_N"/>
</dbReference>
<feature type="chain" id="PRO_5024439923" evidence="7">
    <location>
        <begin position="23"/>
        <end position="496"/>
    </location>
</feature>
<evidence type="ECO:0000256" key="7">
    <source>
        <dbReference type="SAM" id="SignalP"/>
    </source>
</evidence>